<organism evidence="2 3">
    <name type="scientific">Apiospora saccharicola</name>
    <dbReference type="NCBI Taxonomy" id="335842"/>
    <lineage>
        <taxon>Eukaryota</taxon>
        <taxon>Fungi</taxon>
        <taxon>Dikarya</taxon>
        <taxon>Ascomycota</taxon>
        <taxon>Pezizomycotina</taxon>
        <taxon>Sordariomycetes</taxon>
        <taxon>Xylariomycetidae</taxon>
        <taxon>Amphisphaeriales</taxon>
        <taxon>Apiosporaceae</taxon>
        <taxon>Apiospora</taxon>
    </lineage>
</organism>
<dbReference type="Pfam" id="PF13917">
    <property type="entry name" value="zf-CCHC_3"/>
    <property type="match status" value="1"/>
</dbReference>
<evidence type="ECO:0000313" key="3">
    <source>
        <dbReference type="Proteomes" id="UP001446871"/>
    </source>
</evidence>
<feature type="compositionally biased region" description="Basic and acidic residues" evidence="1">
    <location>
        <begin position="167"/>
        <end position="185"/>
    </location>
</feature>
<protein>
    <submittedName>
        <fullName evidence="2">Uncharacterized protein</fullName>
    </submittedName>
</protein>
<proteinExistence type="predicted"/>
<dbReference type="EMBL" id="JAQQWM010000008">
    <property type="protein sequence ID" value="KAK8053937.1"/>
    <property type="molecule type" value="Genomic_DNA"/>
</dbReference>
<evidence type="ECO:0000313" key="2">
    <source>
        <dbReference type="EMBL" id="KAK8053937.1"/>
    </source>
</evidence>
<accession>A0ABR1U4W6</accession>
<reference evidence="2 3" key="1">
    <citation type="submission" date="2023-01" db="EMBL/GenBank/DDBJ databases">
        <title>Analysis of 21 Apiospora genomes using comparative genomics revels a genus with tremendous synthesis potential of carbohydrate active enzymes and secondary metabolites.</title>
        <authorList>
            <person name="Sorensen T."/>
        </authorList>
    </citation>
    <scope>NUCLEOTIDE SEQUENCE [LARGE SCALE GENOMIC DNA]</scope>
    <source>
        <strain evidence="2 3">CBS 83171</strain>
    </source>
</reference>
<name>A0ABR1U4W6_9PEZI</name>
<evidence type="ECO:0000256" key="1">
    <source>
        <dbReference type="SAM" id="MobiDB-lite"/>
    </source>
</evidence>
<keyword evidence="3" id="KW-1185">Reference proteome</keyword>
<dbReference type="Proteomes" id="UP001446871">
    <property type="component" value="Unassembled WGS sequence"/>
</dbReference>
<comment type="caution">
    <text evidence="2">The sequence shown here is derived from an EMBL/GenBank/DDBJ whole genome shotgun (WGS) entry which is preliminary data.</text>
</comment>
<feature type="compositionally biased region" description="Basic and acidic residues" evidence="1">
    <location>
        <begin position="137"/>
        <end position="156"/>
    </location>
</feature>
<feature type="region of interest" description="Disordered" evidence="1">
    <location>
        <begin position="27"/>
        <end position="276"/>
    </location>
</feature>
<feature type="compositionally biased region" description="Basic and acidic residues" evidence="1">
    <location>
        <begin position="68"/>
        <end position="79"/>
    </location>
</feature>
<feature type="compositionally biased region" description="Basic and acidic residues" evidence="1">
    <location>
        <begin position="221"/>
        <end position="236"/>
    </location>
</feature>
<feature type="compositionally biased region" description="Polar residues" evidence="1">
    <location>
        <begin position="99"/>
        <end position="114"/>
    </location>
</feature>
<gene>
    <name evidence="2" type="ORF">PG996_013238</name>
</gene>
<sequence>MSMFKKANIHPRHYSYECKAAAQERPYISRPSRTQQLFNPKLVPKLTEATPPALESKQGVADQQLAKLEADRARKRELERDDDEGSEPGEASKRRRSASYDSVSTISTGRSRSPSPARDLSRSPSPVRRAVPSRSATPDERRPQRRGYSRDSRSAERSPSPVGKGDGSYERHPVEQSSRRGEPARGRPSRPSPRSDRSRSPAGKKGFRSRSPSSQMSRNADPPRRRDGPRAEDYMSDRQGAGRSRDPVAAPRSQQRERSLSPFSKRLALTQTMKGR</sequence>